<gene>
    <name evidence="1" type="ORF">Tci_857581</name>
</gene>
<organism evidence="1">
    <name type="scientific">Tanacetum cinerariifolium</name>
    <name type="common">Dalmatian daisy</name>
    <name type="synonym">Chrysanthemum cinerariifolium</name>
    <dbReference type="NCBI Taxonomy" id="118510"/>
    <lineage>
        <taxon>Eukaryota</taxon>
        <taxon>Viridiplantae</taxon>
        <taxon>Streptophyta</taxon>
        <taxon>Embryophyta</taxon>
        <taxon>Tracheophyta</taxon>
        <taxon>Spermatophyta</taxon>
        <taxon>Magnoliopsida</taxon>
        <taxon>eudicotyledons</taxon>
        <taxon>Gunneridae</taxon>
        <taxon>Pentapetalae</taxon>
        <taxon>asterids</taxon>
        <taxon>campanulids</taxon>
        <taxon>Asterales</taxon>
        <taxon>Asteraceae</taxon>
        <taxon>Asteroideae</taxon>
        <taxon>Anthemideae</taxon>
        <taxon>Anthemidinae</taxon>
        <taxon>Tanacetum</taxon>
    </lineage>
</organism>
<accession>A0A699RSA8</accession>
<dbReference type="EMBL" id="BKCJ011100899">
    <property type="protein sequence ID" value="GFC85611.1"/>
    <property type="molecule type" value="Genomic_DNA"/>
</dbReference>
<name>A0A699RSA8_TANCI</name>
<proteinExistence type="predicted"/>
<sequence>VIEIPFAAHHAEGVFGFGIGPVLAVVVIGTRRMGNACQPGPQLHRVAQVIDALFLVQVFADATVSADVLSVAAGRTILGALGLKVHGAAQAAAGGAGAVDECVRAFEDLNALDGID</sequence>
<comment type="caution">
    <text evidence="1">The sequence shown here is derived from an EMBL/GenBank/DDBJ whole genome shotgun (WGS) entry which is preliminary data.</text>
</comment>
<evidence type="ECO:0000313" key="1">
    <source>
        <dbReference type="EMBL" id="GFC85611.1"/>
    </source>
</evidence>
<reference evidence="1" key="1">
    <citation type="journal article" date="2019" name="Sci. Rep.">
        <title>Draft genome of Tanacetum cinerariifolium, the natural source of mosquito coil.</title>
        <authorList>
            <person name="Yamashiro T."/>
            <person name="Shiraishi A."/>
            <person name="Satake H."/>
            <person name="Nakayama K."/>
        </authorList>
    </citation>
    <scope>NUCLEOTIDE SEQUENCE</scope>
</reference>
<protein>
    <submittedName>
        <fullName evidence="1">Uncharacterized protein</fullName>
    </submittedName>
</protein>
<dbReference type="AlphaFoldDB" id="A0A699RSA8"/>
<feature type="non-terminal residue" evidence="1">
    <location>
        <position position="1"/>
    </location>
</feature>